<evidence type="ECO:0000313" key="8">
    <source>
        <dbReference type="Proteomes" id="UP000507470"/>
    </source>
</evidence>
<keyword evidence="8" id="KW-1185">Reference proteome</keyword>
<protein>
    <submittedName>
        <fullName evidence="7">HSPG2</fullName>
    </submittedName>
</protein>
<dbReference type="InterPro" id="IPR007110">
    <property type="entry name" value="Ig-like_dom"/>
</dbReference>
<keyword evidence="4" id="KW-0325">Glycoprotein</keyword>
<evidence type="ECO:0000256" key="3">
    <source>
        <dbReference type="ARBA" id="ARBA00023157"/>
    </source>
</evidence>
<organism evidence="7 8">
    <name type="scientific">Mytilus coruscus</name>
    <name type="common">Sea mussel</name>
    <dbReference type="NCBI Taxonomy" id="42192"/>
    <lineage>
        <taxon>Eukaryota</taxon>
        <taxon>Metazoa</taxon>
        <taxon>Spiralia</taxon>
        <taxon>Lophotrochozoa</taxon>
        <taxon>Mollusca</taxon>
        <taxon>Bivalvia</taxon>
        <taxon>Autobranchia</taxon>
        <taxon>Pteriomorphia</taxon>
        <taxon>Mytilida</taxon>
        <taxon>Mytiloidea</taxon>
        <taxon>Mytilidae</taxon>
        <taxon>Mytilinae</taxon>
        <taxon>Mytilus</taxon>
    </lineage>
</organism>
<name>A0A6J8DVM0_MYTCO</name>
<dbReference type="SUPFAM" id="SSF48726">
    <property type="entry name" value="Immunoglobulin"/>
    <property type="match status" value="1"/>
</dbReference>
<proteinExistence type="predicted"/>
<dbReference type="OrthoDB" id="9448246at2759"/>
<dbReference type="InterPro" id="IPR049012">
    <property type="entry name" value="Mutator_transp_dom"/>
</dbReference>
<dbReference type="PROSITE" id="PS50835">
    <property type="entry name" value="IG_LIKE"/>
    <property type="match status" value="2"/>
</dbReference>
<feature type="domain" description="Ig-like" evidence="6">
    <location>
        <begin position="211"/>
        <end position="290"/>
    </location>
</feature>
<dbReference type="Pfam" id="PF20700">
    <property type="entry name" value="Mutator"/>
    <property type="match status" value="1"/>
</dbReference>
<comment type="subcellular location">
    <subcellularLocation>
        <location evidence="1">Membrane</location>
        <topology evidence="1">Single-pass type I membrane protein</topology>
    </subcellularLocation>
</comment>
<reference evidence="7 8" key="1">
    <citation type="submission" date="2020-06" db="EMBL/GenBank/DDBJ databases">
        <authorList>
            <person name="Li R."/>
            <person name="Bekaert M."/>
        </authorList>
    </citation>
    <scope>NUCLEOTIDE SEQUENCE [LARGE SCALE GENOMIC DNA]</scope>
    <source>
        <strain evidence="8">wild</strain>
    </source>
</reference>
<dbReference type="InterPro" id="IPR051275">
    <property type="entry name" value="Cell_adhesion_signaling"/>
</dbReference>
<dbReference type="Gene3D" id="2.60.40.10">
    <property type="entry name" value="Immunoglobulins"/>
    <property type="match status" value="1"/>
</dbReference>
<accession>A0A6J8DVM0</accession>
<gene>
    <name evidence="7" type="ORF">MCOR_44964</name>
</gene>
<dbReference type="PANTHER" id="PTHR11640">
    <property type="entry name" value="NEPHRIN"/>
    <property type="match status" value="1"/>
</dbReference>
<dbReference type="InterPro" id="IPR003598">
    <property type="entry name" value="Ig_sub2"/>
</dbReference>
<dbReference type="SMART" id="SM00408">
    <property type="entry name" value="IGc2"/>
    <property type="match status" value="2"/>
</dbReference>
<evidence type="ECO:0000256" key="2">
    <source>
        <dbReference type="ARBA" id="ARBA00023136"/>
    </source>
</evidence>
<dbReference type="InterPro" id="IPR036179">
    <property type="entry name" value="Ig-like_dom_sf"/>
</dbReference>
<dbReference type="GO" id="GO:0005911">
    <property type="term" value="C:cell-cell junction"/>
    <property type="evidence" value="ECO:0007669"/>
    <property type="project" value="TreeGrafter"/>
</dbReference>
<keyword evidence="3" id="KW-1015">Disulfide bond</keyword>
<dbReference type="EMBL" id="CACVKT020007931">
    <property type="protein sequence ID" value="CAC5411925.1"/>
    <property type="molecule type" value="Genomic_DNA"/>
</dbReference>
<sequence>MEDVEYKYFSIGEDITLKCKCVALYWNGPALNIVKRTEEEISQVEITDIYGNMKTWNLSIYTHGGKIANTLSLQLVKRLNLMGDNFDLHITNLSSFDEGLYICDSTVNCSLPYNRYLRYSEYKPSIKLNVSENVIVEGETVQLYCTTRSNPKTTSMSWYKEDKELISTTSESSLSYKMSNVSRYDTGNYRCSAQNEIGNTSSEISVVILYPPVVNVWKRKLSRNSTLKIQCIAQGEPDSYNYFLWEHRSRFDEHIRYLGGTVNEILQLSAVNVANTYQNSGIYICNVSNGIPDYHRNDFQQGRIFVEFEGPPVFVAYNKRFQDTCSTKESAITILINVYSSSKITCHLITEVGSISSAKDMDVAINPILIKEIFHGANITLNGTEIVFVLNGLNAGGFHSFNVTVCNIHGQSSFVVNSNSFGYWPFNKGLAGRLQRRRVAPVGRFQNGRIPWNVPVPVPVLELSTTPDQDINNAPVVEMNVEQKDIKDEPTITSTSAVHNDGIKTRSQLLVSSYDLKTEDEDWSSLSGMRFVDHEEMMKMLNIVVKAHTKEFKYCKNPEILAHRQVKWGVCWKYNLRCNNCTYMSPVIKLYKEVVTNKPGTNPGAPNVAVAAVLHDCPIGSTKFQELFARMNCPPPSRTSM</sequence>
<evidence type="ECO:0000259" key="6">
    <source>
        <dbReference type="PROSITE" id="PS50835"/>
    </source>
</evidence>
<dbReference type="Proteomes" id="UP000507470">
    <property type="component" value="Unassembled WGS sequence"/>
</dbReference>
<evidence type="ECO:0000256" key="4">
    <source>
        <dbReference type="ARBA" id="ARBA00023180"/>
    </source>
</evidence>
<evidence type="ECO:0000256" key="5">
    <source>
        <dbReference type="ARBA" id="ARBA00023319"/>
    </source>
</evidence>
<keyword evidence="2" id="KW-0472">Membrane</keyword>
<dbReference type="GO" id="GO:0005886">
    <property type="term" value="C:plasma membrane"/>
    <property type="evidence" value="ECO:0007669"/>
    <property type="project" value="TreeGrafter"/>
</dbReference>
<dbReference type="AlphaFoldDB" id="A0A6J8DVM0"/>
<dbReference type="GO" id="GO:0050839">
    <property type="term" value="F:cell adhesion molecule binding"/>
    <property type="evidence" value="ECO:0007669"/>
    <property type="project" value="TreeGrafter"/>
</dbReference>
<dbReference type="Pfam" id="PF13927">
    <property type="entry name" value="Ig_3"/>
    <property type="match status" value="1"/>
</dbReference>
<evidence type="ECO:0000256" key="1">
    <source>
        <dbReference type="ARBA" id="ARBA00004479"/>
    </source>
</evidence>
<dbReference type="GO" id="GO:0098609">
    <property type="term" value="P:cell-cell adhesion"/>
    <property type="evidence" value="ECO:0007669"/>
    <property type="project" value="TreeGrafter"/>
</dbReference>
<dbReference type="InterPro" id="IPR003599">
    <property type="entry name" value="Ig_sub"/>
</dbReference>
<dbReference type="InterPro" id="IPR013783">
    <property type="entry name" value="Ig-like_fold"/>
</dbReference>
<keyword evidence="5" id="KW-0393">Immunoglobulin domain</keyword>
<feature type="domain" description="Ig-like" evidence="6">
    <location>
        <begin position="124"/>
        <end position="207"/>
    </location>
</feature>
<dbReference type="SMART" id="SM00409">
    <property type="entry name" value="IG"/>
    <property type="match status" value="3"/>
</dbReference>
<dbReference type="PANTHER" id="PTHR11640:SF31">
    <property type="entry name" value="IRREGULAR CHIASM C-ROUGHEST PROTEIN-RELATED"/>
    <property type="match status" value="1"/>
</dbReference>
<evidence type="ECO:0000313" key="7">
    <source>
        <dbReference type="EMBL" id="CAC5411925.1"/>
    </source>
</evidence>